<organism evidence="1">
    <name type="scientific">marine sediment metagenome</name>
    <dbReference type="NCBI Taxonomy" id="412755"/>
    <lineage>
        <taxon>unclassified sequences</taxon>
        <taxon>metagenomes</taxon>
        <taxon>ecological metagenomes</taxon>
    </lineage>
</organism>
<dbReference type="PANTHER" id="PTHR37953">
    <property type="entry name" value="UPF0127 PROTEIN MJ1496"/>
    <property type="match status" value="1"/>
</dbReference>
<name>A0A0F9UBZ9_9ZZZZ</name>
<sequence>MRKSWTLAAIAVVLAVLPAGGCRRRPAPPAVTINGTTWHVEIADTREKKFLGLSGRKHLDEQAGMLFVHERPKVMAFVMRGMFIPLDIAFINADGRIIRIYTMPVESDQSNLTAYSSEGPAKYVLEVNAGAFARAGVKEGDEVTLTGQIVRR</sequence>
<dbReference type="InterPro" id="IPR003795">
    <property type="entry name" value="DUF192"/>
</dbReference>
<evidence type="ECO:0008006" key="2">
    <source>
        <dbReference type="Google" id="ProtNLM"/>
    </source>
</evidence>
<protein>
    <recommendedName>
        <fullName evidence="2">DUF192 domain-containing protein</fullName>
    </recommendedName>
</protein>
<dbReference type="AlphaFoldDB" id="A0A0F9UBZ9"/>
<accession>A0A0F9UBZ9</accession>
<dbReference type="EMBL" id="LAZR01000165">
    <property type="protein sequence ID" value="KKN84877.1"/>
    <property type="molecule type" value="Genomic_DNA"/>
</dbReference>
<dbReference type="Pfam" id="PF02643">
    <property type="entry name" value="DUF192"/>
    <property type="match status" value="1"/>
</dbReference>
<evidence type="ECO:0000313" key="1">
    <source>
        <dbReference type="EMBL" id="KKN84877.1"/>
    </source>
</evidence>
<gene>
    <name evidence="1" type="ORF">LCGC14_0284020</name>
</gene>
<proteinExistence type="predicted"/>
<dbReference type="PANTHER" id="PTHR37953:SF1">
    <property type="entry name" value="UPF0127 PROTEIN MJ1496"/>
    <property type="match status" value="1"/>
</dbReference>
<comment type="caution">
    <text evidence="1">The sequence shown here is derived from an EMBL/GenBank/DDBJ whole genome shotgun (WGS) entry which is preliminary data.</text>
</comment>
<reference evidence="1" key="1">
    <citation type="journal article" date="2015" name="Nature">
        <title>Complex archaea that bridge the gap between prokaryotes and eukaryotes.</title>
        <authorList>
            <person name="Spang A."/>
            <person name="Saw J.H."/>
            <person name="Jorgensen S.L."/>
            <person name="Zaremba-Niedzwiedzka K."/>
            <person name="Martijn J."/>
            <person name="Lind A.E."/>
            <person name="van Eijk R."/>
            <person name="Schleper C."/>
            <person name="Guy L."/>
            <person name="Ettema T.J."/>
        </authorList>
    </citation>
    <scope>NUCLEOTIDE SEQUENCE</scope>
</reference>
<dbReference type="Gene3D" id="2.60.120.1140">
    <property type="entry name" value="Protein of unknown function DUF192"/>
    <property type="match status" value="1"/>
</dbReference>
<dbReference type="InterPro" id="IPR038695">
    <property type="entry name" value="Saro_0823-like_sf"/>
</dbReference>